<sequence>MKAKIGILSEELARKRMIRIAERKVTHEESYPLFLFESLAALSQLLSNENVELLNLIAREKPNSLGELAEMSGRSIKDVTDTFEALSSKGFAYLDLRGMESRPIALFSKFEIVMGSSLLFESPERI</sequence>
<dbReference type="EMBL" id="JWYV01000025">
    <property type="protein sequence ID" value="KKC98131.1"/>
    <property type="molecule type" value="Genomic_DNA"/>
</dbReference>
<comment type="caution">
    <text evidence="1">The sequence shown here is derived from an EMBL/GenBank/DDBJ whole genome shotgun (WGS) entry which is preliminary data.</text>
</comment>
<accession>A0A0F5V8Q9</accession>
<organism evidence="1 2">
    <name type="scientific">Photobacterium halotolerans</name>
    <dbReference type="NCBI Taxonomy" id="265726"/>
    <lineage>
        <taxon>Bacteria</taxon>
        <taxon>Pseudomonadati</taxon>
        <taxon>Pseudomonadota</taxon>
        <taxon>Gammaproteobacteria</taxon>
        <taxon>Vibrionales</taxon>
        <taxon>Vibrionaceae</taxon>
        <taxon>Photobacterium</taxon>
    </lineage>
</organism>
<gene>
    <name evidence="1" type="ORF">KY46_20050</name>
</gene>
<reference evidence="1 2" key="1">
    <citation type="submission" date="2014-12" db="EMBL/GenBank/DDBJ databases">
        <title>Mercury Reductase activity and rhizosphere competence traits in the genome of root associated Photobacterium halotolerans MELD1.</title>
        <authorList>
            <person name="Mathew D.C."/>
            <person name="Huang C.-C."/>
        </authorList>
    </citation>
    <scope>NUCLEOTIDE SEQUENCE [LARGE SCALE GENOMIC DNA]</scope>
    <source>
        <strain evidence="1 2">MELD1</strain>
    </source>
</reference>
<protein>
    <submittedName>
        <fullName evidence="1">Transcriptional regulator</fullName>
    </submittedName>
</protein>
<name>A0A0F5V8Q9_9GAMM</name>
<dbReference type="STRING" id="265726.KY46_20050"/>
<dbReference type="Proteomes" id="UP000033633">
    <property type="component" value="Unassembled WGS sequence"/>
</dbReference>
<dbReference type="AlphaFoldDB" id="A0A0F5V8Q9"/>
<dbReference type="RefSeq" id="WP_046222369.1">
    <property type="nucleotide sequence ID" value="NZ_JWYV01000025.1"/>
</dbReference>
<keyword evidence="2" id="KW-1185">Reference proteome</keyword>
<dbReference type="PATRIC" id="fig|265726.11.peg.2814"/>
<proteinExistence type="predicted"/>
<evidence type="ECO:0000313" key="2">
    <source>
        <dbReference type="Proteomes" id="UP000033633"/>
    </source>
</evidence>
<dbReference type="OrthoDB" id="8449527at2"/>
<dbReference type="Pfam" id="PF25212">
    <property type="entry name" value="HVO_A0114"/>
    <property type="match status" value="1"/>
</dbReference>
<evidence type="ECO:0000313" key="1">
    <source>
        <dbReference type="EMBL" id="KKC98131.1"/>
    </source>
</evidence>